<organism evidence="2 3">
    <name type="scientific">Microtetraspora fusca</name>
    <dbReference type="NCBI Taxonomy" id="1997"/>
    <lineage>
        <taxon>Bacteria</taxon>
        <taxon>Bacillati</taxon>
        <taxon>Actinomycetota</taxon>
        <taxon>Actinomycetes</taxon>
        <taxon>Streptosporangiales</taxon>
        <taxon>Streptosporangiaceae</taxon>
        <taxon>Microtetraspora</taxon>
    </lineage>
</organism>
<sequence length="59" mass="6670">MAIDDPRMNLICHTAHDDHIDLQRISSIMKMRAPDEVVAHTVTPRHRHSRGSGTRGWAA</sequence>
<evidence type="ECO:0000313" key="3">
    <source>
        <dbReference type="Proteomes" id="UP001602119"/>
    </source>
</evidence>
<feature type="region of interest" description="Disordered" evidence="1">
    <location>
        <begin position="37"/>
        <end position="59"/>
    </location>
</feature>
<protein>
    <submittedName>
        <fullName evidence="2">Uncharacterized protein</fullName>
    </submittedName>
</protein>
<dbReference type="RefSeq" id="WP_387345012.1">
    <property type="nucleotide sequence ID" value="NZ_JBIAXI010000018.1"/>
</dbReference>
<evidence type="ECO:0000313" key="2">
    <source>
        <dbReference type="EMBL" id="MFF4776638.1"/>
    </source>
</evidence>
<dbReference type="Proteomes" id="UP001602119">
    <property type="component" value="Unassembled WGS sequence"/>
</dbReference>
<reference evidence="2 3" key="1">
    <citation type="submission" date="2024-10" db="EMBL/GenBank/DDBJ databases">
        <title>The Natural Products Discovery Center: Release of the First 8490 Sequenced Strains for Exploring Actinobacteria Biosynthetic Diversity.</title>
        <authorList>
            <person name="Kalkreuter E."/>
            <person name="Kautsar S.A."/>
            <person name="Yang D."/>
            <person name="Bader C.D."/>
            <person name="Teijaro C.N."/>
            <person name="Fluegel L."/>
            <person name="Davis C.M."/>
            <person name="Simpson J.R."/>
            <person name="Lauterbach L."/>
            <person name="Steele A.D."/>
            <person name="Gui C."/>
            <person name="Meng S."/>
            <person name="Li G."/>
            <person name="Viehrig K."/>
            <person name="Ye F."/>
            <person name="Su P."/>
            <person name="Kiefer A.F."/>
            <person name="Nichols A."/>
            <person name="Cepeda A.J."/>
            <person name="Yan W."/>
            <person name="Fan B."/>
            <person name="Jiang Y."/>
            <person name="Adhikari A."/>
            <person name="Zheng C.-J."/>
            <person name="Schuster L."/>
            <person name="Cowan T.M."/>
            <person name="Smanski M.J."/>
            <person name="Chevrette M.G."/>
            <person name="De Carvalho L.P.S."/>
            <person name="Shen B."/>
        </authorList>
    </citation>
    <scope>NUCLEOTIDE SEQUENCE [LARGE SCALE GENOMIC DNA]</scope>
    <source>
        <strain evidence="2 3">NPDC001281</strain>
    </source>
</reference>
<comment type="caution">
    <text evidence="2">The sequence shown here is derived from an EMBL/GenBank/DDBJ whole genome shotgun (WGS) entry which is preliminary data.</text>
</comment>
<keyword evidence="3" id="KW-1185">Reference proteome</keyword>
<dbReference type="EMBL" id="JBIAXI010000018">
    <property type="protein sequence ID" value="MFF4776638.1"/>
    <property type="molecule type" value="Genomic_DNA"/>
</dbReference>
<proteinExistence type="predicted"/>
<accession>A0ABW6VC95</accession>
<gene>
    <name evidence="2" type="ORF">ACFY05_27640</name>
</gene>
<evidence type="ECO:0000256" key="1">
    <source>
        <dbReference type="SAM" id="MobiDB-lite"/>
    </source>
</evidence>
<name>A0ABW6VC95_MICFU</name>